<comment type="caution">
    <text evidence="4">The sequence shown here is derived from an EMBL/GenBank/DDBJ whole genome shotgun (WGS) entry which is preliminary data.</text>
</comment>
<dbReference type="OrthoDB" id="9805159at2"/>
<sequence length="554" mass="61948">MKLSVCATFISLSLLVGCQSTSLTSTDSSDSISTADSSNQIESTTSSNNNTAICPVLGIQPVTVSVSDLWANGDVITDAYTGNIAQVVNGEITLTPSRHSGGVLLLESEEEKARFSWDGATFYHIATDRFFNGNSWNDHSYGRQSTKEGFQGGDIVGLTKKLDYLAELGVDVVWISTPLEQVHGWLPNKSGNSPEYPYAGGATLDWTQLDTNMGSEQEMRTFVDLAHQLGMRVMWSVDTAPSIPTLSDLQQFSIQPNNPDALPSYWSEWQPQEGQNLTHYLDAFKNKNGDIPDWWSEAWMEENNENAITLPAFFANKPSTKVKSSEKTKNEYLAGWMSAWVSEFGIDGFVVSNSTPELTQKIEQEGKDAFTLWNKDNAYKALENASFRVIDLQQQNYFSDQMLSLKSNDEPHCLTKLNAEYVTQSQAEKPSMTRLTWFDGKSLSDSSVGSVNADNYADYRDAATALLLSPNAVSIWYGDETAKMGGIYSKMNWNEIKDQRWSLQSHWKKLIEFRNNHSSIANGEHQVIKREPYYAFIRKNESDSVMVVYTGEKK</sequence>
<gene>
    <name evidence="4" type="ORF">A6E04_02485</name>
</gene>
<dbReference type="SMART" id="SM00642">
    <property type="entry name" value="Aamy"/>
    <property type="match status" value="1"/>
</dbReference>
<feature type="domain" description="Glycosyl hydrolase family 13 catalytic" evidence="3">
    <location>
        <begin position="124"/>
        <end position="514"/>
    </location>
</feature>
<dbReference type="RefSeq" id="WP_065611930.1">
    <property type="nucleotide sequence ID" value="NZ_CAWMPN010000024.1"/>
</dbReference>
<dbReference type="PANTHER" id="PTHR10357:SF209">
    <property type="entry name" value="PERIPLASMIC ALPHA-AMYLASE"/>
    <property type="match status" value="1"/>
</dbReference>
<feature type="region of interest" description="Disordered" evidence="1">
    <location>
        <begin position="22"/>
        <end position="46"/>
    </location>
</feature>
<dbReference type="GO" id="GO:0005975">
    <property type="term" value="P:carbohydrate metabolic process"/>
    <property type="evidence" value="ECO:0007669"/>
    <property type="project" value="InterPro"/>
</dbReference>
<dbReference type="NCBIfam" id="NF007056">
    <property type="entry name" value="PRK09505.2-1"/>
    <property type="match status" value="1"/>
</dbReference>
<name>A0A1B9NVV0_ALILO</name>
<organism evidence="4 5">
    <name type="scientific">Aliivibrio logei</name>
    <name type="common">Vibrio logei</name>
    <dbReference type="NCBI Taxonomy" id="688"/>
    <lineage>
        <taxon>Bacteria</taxon>
        <taxon>Pseudomonadati</taxon>
        <taxon>Pseudomonadota</taxon>
        <taxon>Gammaproteobacteria</taxon>
        <taxon>Vibrionales</taxon>
        <taxon>Vibrionaceae</taxon>
        <taxon>Aliivibrio</taxon>
    </lineage>
</organism>
<feature type="compositionally biased region" description="Low complexity" evidence="1">
    <location>
        <begin position="22"/>
        <end position="38"/>
    </location>
</feature>
<dbReference type="Proteomes" id="UP000093523">
    <property type="component" value="Unassembled WGS sequence"/>
</dbReference>
<dbReference type="PANTHER" id="PTHR10357">
    <property type="entry name" value="ALPHA-AMYLASE FAMILY MEMBER"/>
    <property type="match status" value="1"/>
</dbReference>
<dbReference type="STRING" id="688.A6E04_02485"/>
<evidence type="ECO:0000256" key="1">
    <source>
        <dbReference type="SAM" id="MobiDB-lite"/>
    </source>
</evidence>
<proteinExistence type="predicted"/>
<evidence type="ECO:0000256" key="2">
    <source>
        <dbReference type="SAM" id="SignalP"/>
    </source>
</evidence>
<evidence type="ECO:0000313" key="5">
    <source>
        <dbReference type="Proteomes" id="UP000093523"/>
    </source>
</evidence>
<dbReference type="SUPFAM" id="SSF51445">
    <property type="entry name" value="(Trans)glycosidases"/>
    <property type="match status" value="1"/>
</dbReference>
<dbReference type="AlphaFoldDB" id="A0A1B9NVV0"/>
<dbReference type="EMBL" id="MAJU01000024">
    <property type="protein sequence ID" value="OCH18713.1"/>
    <property type="molecule type" value="Genomic_DNA"/>
</dbReference>
<dbReference type="Gene3D" id="3.20.20.80">
    <property type="entry name" value="Glycosidases"/>
    <property type="match status" value="1"/>
</dbReference>
<dbReference type="InterPro" id="IPR017853">
    <property type="entry name" value="GH"/>
</dbReference>
<dbReference type="PROSITE" id="PS51257">
    <property type="entry name" value="PROKAR_LIPOPROTEIN"/>
    <property type="match status" value="1"/>
</dbReference>
<evidence type="ECO:0000313" key="4">
    <source>
        <dbReference type="EMBL" id="OCH18713.1"/>
    </source>
</evidence>
<accession>A0A1B9NVV0</accession>
<feature type="signal peptide" evidence="2">
    <location>
        <begin position="1"/>
        <end position="18"/>
    </location>
</feature>
<feature type="chain" id="PRO_5008632197" evidence="2">
    <location>
        <begin position="19"/>
        <end position="554"/>
    </location>
</feature>
<reference evidence="4 5" key="1">
    <citation type="submission" date="2016-06" db="EMBL/GenBank/DDBJ databases">
        <authorList>
            <person name="Kjaerup R.B."/>
            <person name="Dalgaard T.S."/>
            <person name="Juul-Madsen H.R."/>
        </authorList>
    </citation>
    <scope>NUCLEOTIDE SEQUENCE [LARGE SCALE GENOMIC DNA]</scope>
    <source>
        <strain evidence="4 5">1S159</strain>
    </source>
</reference>
<dbReference type="InterPro" id="IPR006047">
    <property type="entry name" value="GH13_cat_dom"/>
</dbReference>
<keyword evidence="2" id="KW-0732">Signal</keyword>
<evidence type="ECO:0000259" key="3">
    <source>
        <dbReference type="SMART" id="SM00642"/>
    </source>
</evidence>
<dbReference type="Pfam" id="PF00128">
    <property type="entry name" value="Alpha-amylase"/>
    <property type="match status" value="1"/>
</dbReference>
<protein>
    <submittedName>
        <fullName evidence="4">Alpha-amylase</fullName>
    </submittedName>
</protein>